<dbReference type="EMBL" id="CP027541">
    <property type="protein sequence ID" value="AWT56434.1"/>
    <property type="molecule type" value="Genomic_DNA"/>
</dbReference>
<accession>A0A2U9PXH8</accession>
<organism evidence="1 2">
    <name type="scientific">Mycolicibacterium smegmatis (strain MKD8)</name>
    <name type="common">Mycobacterium smegmatis</name>
    <dbReference type="NCBI Taxonomy" id="1214915"/>
    <lineage>
        <taxon>Bacteria</taxon>
        <taxon>Bacillati</taxon>
        <taxon>Actinomycetota</taxon>
        <taxon>Actinomycetes</taxon>
        <taxon>Mycobacteriales</taxon>
        <taxon>Mycobacteriaceae</taxon>
        <taxon>Mycolicibacterium</taxon>
    </lineage>
</organism>
<evidence type="ECO:0000313" key="1">
    <source>
        <dbReference type="EMBL" id="AWT56434.1"/>
    </source>
</evidence>
<reference evidence="2" key="2">
    <citation type="submission" date="2018-03" db="EMBL/GenBank/DDBJ databases">
        <authorList>
            <person name="Derbyshire K."/>
            <person name="Gray T.A."/>
            <person name="Champion M."/>
        </authorList>
    </citation>
    <scope>NUCLEOTIDE SEQUENCE [LARGE SCALE GENOMIC DNA]</scope>
    <source>
        <strain evidence="2">MKD8</strain>
    </source>
</reference>
<gene>
    <name evidence="1" type="ORF">D806_054880</name>
</gene>
<evidence type="ECO:0000313" key="2">
    <source>
        <dbReference type="Proteomes" id="UP000011200"/>
    </source>
</evidence>
<sequence length="191" mass="21871">MTKGYAMNAVSADPVLNFEVYVLMTMRNRMTNKKDQLRATLSSHGFSVKDAERVHRQLAESLGDEASRYSVLKESLGARADTARSFGFSSILWPNFDFEAEANDAGLLESARYRHVRNRSDLPNSPRELALWSVDATEFIGHFGPMTGGEQWPLFHELLPAYEEYEFQWDGRRYGAGFSWGLFMYAAEYWD</sequence>
<dbReference type="Proteomes" id="UP000011200">
    <property type="component" value="Chromosome"/>
</dbReference>
<proteinExistence type="predicted"/>
<reference evidence="1 2" key="1">
    <citation type="journal article" date="2013" name="Genome Announc.">
        <title>Draft genome sequence of MKD8, a conjugal recipient Mycobacterium smegmatis strain.</title>
        <authorList>
            <person name="Gray T.A."/>
            <person name="Palumbo M.J."/>
            <person name="Derbyshire K.M."/>
        </authorList>
    </citation>
    <scope>NUCLEOTIDE SEQUENCE [LARGE SCALE GENOMIC DNA]</scope>
    <source>
        <strain evidence="1 2">MKD8</strain>
    </source>
</reference>
<protein>
    <submittedName>
        <fullName evidence="1">Uncharacterized protein</fullName>
    </submittedName>
</protein>
<dbReference type="AlphaFoldDB" id="A0A2U9PXH8"/>
<name>A0A2U9PXH8_MYCSE</name>